<proteinExistence type="predicted"/>
<dbReference type="RefSeq" id="WP_041992698.1">
    <property type="nucleotide sequence ID" value="NZ_CDOD01000027.1"/>
</dbReference>
<gene>
    <name evidence="1" type="ORF">CCYN2B_330012</name>
</gene>
<protein>
    <recommendedName>
        <fullName evidence="3">Peptide-N(4)-(N-acetyl-beta-glucosaminyl)asparagine amidase</fullName>
    </recommendedName>
</protein>
<keyword evidence="2" id="KW-1185">Reference proteome</keyword>
<organism evidence="1 2">
    <name type="scientific">Capnocytophaga cynodegmi</name>
    <dbReference type="NCBI Taxonomy" id="28189"/>
    <lineage>
        <taxon>Bacteria</taxon>
        <taxon>Pseudomonadati</taxon>
        <taxon>Bacteroidota</taxon>
        <taxon>Flavobacteriia</taxon>
        <taxon>Flavobacteriales</taxon>
        <taxon>Flavobacteriaceae</taxon>
        <taxon>Capnocytophaga</taxon>
    </lineage>
</organism>
<dbReference type="EMBL" id="CDOD01000027">
    <property type="protein sequence ID" value="CEN36743.1"/>
    <property type="molecule type" value="Genomic_DNA"/>
</dbReference>
<reference evidence="2" key="1">
    <citation type="submission" date="2015-01" db="EMBL/GenBank/DDBJ databases">
        <authorList>
            <person name="MANFREDI Pablo"/>
        </authorList>
    </citation>
    <scope>NUCLEOTIDE SEQUENCE [LARGE SCALE GENOMIC DNA]</scope>
    <source>
        <strain evidence="2">Ccyn2B</strain>
    </source>
</reference>
<dbReference type="PANTHER" id="PTHR35532">
    <property type="entry name" value="SIMILAR TO POLYHYDROXYALKANOATE DEPOLYMERASE"/>
    <property type="match status" value="1"/>
</dbReference>
<name>A0A0B7HGT9_9FLAO</name>
<sequence>MKSLLVVFSLLLLSCSSENNKLEFSLQQAKGNRIELEKVLNHYKNDSLKYKAATFLIENMNGCFSNRREMIDMCAPFYKQYDSLARIYKYDMNKERGNKIDSLWKNFYSSSNIPYFEQSFSNDLETVSSEYLISEIDLAFKAWQENVHTKNSSFEEFCKYILPYRRKNELLIDDMRKTIYNRHKNTFFTGEGKDMLRESDSLLFLYKHLSHSQFWGTRIPIYDAATFEYLQRGLCAHRCWYNSILFSSLGMAVAIDFVPAWGNRNNSHTWNVLIKDGQSYAFESFWDEDRWKYKIIYNNENFDHLWGKFRLPKVYRHTYENYIEGPFFDKRVKKEDVPPIFKNSKMKDVSEEYFGAKDITITLKTPPKEIAYAYLCVFGYESWHPVQWGKINGNKVTFKKMGKDIIYLPAFYKKGKIIPIDSPFLFNAEGIIEPLDNYNSSINIHINQIRGAMNYDYNRTNIHLISEAVISGRNTINDSLDTLVTLPKSIPMESSNYKVKSMKEYQEVFVNFKTDTTALSEIVFYNDKNMEIDVSEIKSKKLDNEELKLLHDGIYVSGIKKRNVSRQIRISFTQKQKVSRVKVTPFINSDTGNGKTFELYYWQNGRWTFFKTSQAGEKPYLTFKDVPRGKLYMLRNSQSPKEGKVTSERIFICREGEVLWY</sequence>
<dbReference type="AlphaFoldDB" id="A0A0B7HGT9"/>
<dbReference type="PANTHER" id="PTHR35532:SF5">
    <property type="entry name" value="CARBOHYDRATE-BINDING DOMAIN-CONTAINING PROTEIN"/>
    <property type="match status" value="1"/>
</dbReference>
<dbReference type="Proteomes" id="UP000038055">
    <property type="component" value="Unassembled WGS sequence"/>
</dbReference>
<evidence type="ECO:0000313" key="1">
    <source>
        <dbReference type="EMBL" id="CEN36743.1"/>
    </source>
</evidence>
<dbReference type="PROSITE" id="PS51257">
    <property type="entry name" value="PROKAR_LIPOPROTEIN"/>
    <property type="match status" value="1"/>
</dbReference>
<evidence type="ECO:0008006" key="3">
    <source>
        <dbReference type="Google" id="ProtNLM"/>
    </source>
</evidence>
<accession>A0A0B7HGT9</accession>
<evidence type="ECO:0000313" key="2">
    <source>
        <dbReference type="Proteomes" id="UP000038055"/>
    </source>
</evidence>